<dbReference type="RefSeq" id="WP_102073610.1">
    <property type="nucleotide sequence ID" value="NZ_PDNW01000005.1"/>
</dbReference>
<gene>
    <name evidence="6" type="ORF">CR159_07580</name>
</gene>
<feature type="transmembrane region" description="Helical" evidence="4">
    <location>
        <begin position="221"/>
        <end position="244"/>
    </location>
</feature>
<feature type="transmembrane region" description="Helical" evidence="4">
    <location>
        <begin position="178"/>
        <end position="200"/>
    </location>
</feature>
<dbReference type="CDD" id="cd17339">
    <property type="entry name" value="MFS_NIMT_CynX_like"/>
    <property type="match status" value="1"/>
</dbReference>
<feature type="transmembrane region" description="Helical" evidence="4">
    <location>
        <begin position="115"/>
        <end position="133"/>
    </location>
</feature>
<evidence type="ECO:0000256" key="2">
    <source>
        <dbReference type="ARBA" id="ARBA00022989"/>
    </source>
</evidence>
<evidence type="ECO:0000313" key="6">
    <source>
        <dbReference type="EMBL" id="PLC50516.1"/>
    </source>
</evidence>
<proteinExistence type="predicted"/>
<feature type="domain" description="Major facilitator superfamily (MFS) profile" evidence="5">
    <location>
        <begin position="219"/>
        <end position="414"/>
    </location>
</feature>
<dbReference type="EMBL" id="PDNW01000005">
    <property type="protein sequence ID" value="PLC50516.1"/>
    <property type="molecule type" value="Genomic_DNA"/>
</dbReference>
<evidence type="ECO:0000259" key="5">
    <source>
        <dbReference type="PROSITE" id="PS50850"/>
    </source>
</evidence>
<comment type="caution">
    <text evidence="6">The sequence shown here is derived from an EMBL/GenBank/DDBJ whole genome shotgun (WGS) entry which is preliminary data.</text>
</comment>
<dbReference type="OrthoDB" id="5317164at2"/>
<protein>
    <submittedName>
        <fullName evidence="6">Cyanate transporter</fullName>
    </submittedName>
</protein>
<dbReference type="PANTHER" id="PTHR23523:SF2">
    <property type="entry name" value="2-NITROIMIDAZOLE TRANSPORTER"/>
    <property type="match status" value="1"/>
</dbReference>
<reference evidence="6 7" key="1">
    <citation type="submission" date="2017-10" db="EMBL/GenBank/DDBJ databases">
        <title>Two draft genome sequences of Pusillimonas sp. strains isolated from a nitrate- and radionuclide-contaminated groundwater in Russia.</title>
        <authorList>
            <person name="Grouzdev D.S."/>
            <person name="Tourova T.P."/>
            <person name="Goeva M.A."/>
            <person name="Babich T.L."/>
            <person name="Sokolova D.S."/>
            <person name="Abdullin R."/>
            <person name="Poltaraus A.B."/>
            <person name="Toshchakov S.V."/>
            <person name="Nazina T.N."/>
        </authorList>
    </citation>
    <scope>NUCLEOTIDE SEQUENCE [LARGE SCALE GENOMIC DNA]</scope>
    <source>
        <strain evidence="6 7">JR1/69-3-13</strain>
    </source>
</reference>
<feature type="transmembrane region" description="Helical" evidence="4">
    <location>
        <begin position="256"/>
        <end position="281"/>
    </location>
</feature>
<accession>A0A2N4U673</accession>
<dbReference type="Proteomes" id="UP000234190">
    <property type="component" value="Unassembled WGS sequence"/>
</dbReference>
<feature type="transmembrane region" description="Helical" evidence="4">
    <location>
        <begin position="61"/>
        <end position="80"/>
    </location>
</feature>
<feature type="transmembrane region" description="Helical" evidence="4">
    <location>
        <begin position="21"/>
        <end position="41"/>
    </location>
</feature>
<organism evidence="6 7">
    <name type="scientific">Pollutimonas subterranea</name>
    <dbReference type="NCBI Taxonomy" id="2045210"/>
    <lineage>
        <taxon>Bacteria</taxon>
        <taxon>Pseudomonadati</taxon>
        <taxon>Pseudomonadota</taxon>
        <taxon>Betaproteobacteria</taxon>
        <taxon>Burkholderiales</taxon>
        <taxon>Alcaligenaceae</taxon>
        <taxon>Pollutimonas</taxon>
    </lineage>
</organism>
<feature type="transmembrane region" description="Helical" evidence="4">
    <location>
        <begin position="288"/>
        <end position="306"/>
    </location>
</feature>
<keyword evidence="1 4" id="KW-0812">Transmembrane</keyword>
<dbReference type="InterPro" id="IPR011701">
    <property type="entry name" value="MFS"/>
</dbReference>
<keyword evidence="7" id="KW-1185">Reference proteome</keyword>
<feature type="transmembrane region" description="Helical" evidence="4">
    <location>
        <begin position="312"/>
        <end position="335"/>
    </location>
</feature>
<dbReference type="GO" id="GO:0022857">
    <property type="term" value="F:transmembrane transporter activity"/>
    <property type="evidence" value="ECO:0007669"/>
    <property type="project" value="InterPro"/>
</dbReference>
<evidence type="ECO:0000313" key="7">
    <source>
        <dbReference type="Proteomes" id="UP000234190"/>
    </source>
</evidence>
<name>A0A2N4U673_9BURK</name>
<keyword evidence="3 4" id="KW-0472">Membrane</keyword>
<dbReference type="Pfam" id="PF07690">
    <property type="entry name" value="MFS_1"/>
    <property type="match status" value="1"/>
</dbReference>
<dbReference type="AlphaFoldDB" id="A0A2N4U673"/>
<dbReference type="SUPFAM" id="SSF103473">
    <property type="entry name" value="MFS general substrate transporter"/>
    <property type="match status" value="1"/>
</dbReference>
<dbReference type="PROSITE" id="PS50850">
    <property type="entry name" value="MFS"/>
    <property type="match status" value="1"/>
</dbReference>
<feature type="transmembrane region" description="Helical" evidence="4">
    <location>
        <begin position="347"/>
        <end position="369"/>
    </location>
</feature>
<feature type="transmembrane region" description="Helical" evidence="4">
    <location>
        <begin position="375"/>
        <end position="397"/>
    </location>
</feature>
<dbReference type="InterPro" id="IPR052524">
    <property type="entry name" value="MFS_Cyanate_Porter"/>
</dbReference>
<feature type="transmembrane region" description="Helical" evidence="4">
    <location>
        <begin position="145"/>
        <end position="166"/>
    </location>
</feature>
<dbReference type="Gene3D" id="1.20.1250.20">
    <property type="entry name" value="MFS general substrate transporter like domains"/>
    <property type="match status" value="2"/>
</dbReference>
<feature type="transmembrane region" description="Helical" evidence="4">
    <location>
        <begin position="92"/>
        <end position="109"/>
    </location>
</feature>
<dbReference type="PANTHER" id="PTHR23523">
    <property type="match status" value="1"/>
</dbReference>
<dbReference type="InterPro" id="IPR036259">
    <property type="entry name" value="MFS_trans_sf"/>
</dbReference>
<dbReference type="InterPro" id="IPR020846">
    <property type="entry name" value="MFS_dom"/>
</dbReference>
<sequence length="414" mass="43104">MTTAEKSAERGLHTRMPRNRAGQFLLGLSLMLIAFNLRPLFASLSVSLPEVLRQTGLSSSGAGYLTTLPVLCLGVFAPLAPRISQRIGPERTLLIVLVLLALGTALRGWGGTYGLFIGTAMAGAAIATGNVLLPSVVKRDFPRQAALMTGLYTMALCGGAASAAAFTLPMVHWFDDSWSIGLVVWAVPAAVVALIWAPRAMSSPYGPGRAGGRPGGLRRDLLAWQVTFFMGLQSALAYCVMGWMAPILRDRGLDGVTAGIVVSVSIMMQVATCLLIPAVAVRCRDQRMINAGLALLAAAALLGLVFAPLSTIWVWAILQGIGQGGLFAMAMTVIVLRSPDSLVAAQLSGMAQGFGYVLAAFGPLLVGVLHSATGGYAVTGWLFALLGLGAAVSGWGAGRAIQVRPGPARSPQSH</sequence>
<keyword evidence="2 4" id="KW-1133">Transmembrane helix</keyword>
<evidence type="ECO:0000256" key="3">
    <source>
        <dbReference type="ARBA" id="ARBA00023136"/>
    </source>
</evidence>
<evidence type="ECO:0000256" key="1">
    <source>
        <dbReference type="ARBA" id="ARBA00022692"/>
    </source>
</evidence>
<evidence type="ECO:0000256" key="4">
    <source>
        <dbReference type="SAM" id="Phobius"/>
    </source>
</evidence>